<evidence type="ECO:0000259" key="1">
    <source>
        <dbReference type="Pfam" id="PF13966"/>
    </source>
</evidence>
<protein>
    <recommendedName>
        <fullName evidence="1">Reverse transcriptase zinc-binding domain-containing protein</fullName>
    </recommendedName>
</protein>
<keyword evidence="3" id="KW-1185">Reference proteome</keyword>
<dbReference type="Pfam" id="PF13966">
    <property type="entry name" value="zf-RVT"/>
    <property type="match status" value="1"/>
</dbReference>
<dbReference type="Proteomes" id="UP001497516">
    <property type="component" value="Chromosome 5"/>
</dbReference>
<evidence type="ECO:0000313" key="3">
    <source>
        <dbReference type="Proteomes" id="UP001497516"/>
    </source>
</evidence>
<accession>A0AAV2EYZ6</accession>
<evidence type="ECO:0000313" key="2">
    <source>
        <dbReference type="EMBL" id="CAL1391281.1"/>
    </source>
</evidence>
<gene>
    <name evidence="2" type="ORF">LTRI10_LOCUS32013</name>
</gene>
<feature type="domain" description="Reverse transcriptase zinc-binding" evidence="1">
    <location>
        <begin position="2"/>
        <end position="65"/>
    </location>
</feature>
<reference evidence="2 3" key="1">
    <citation type="submission" date="2024-04" db="EMBL/GenBank/DDBJ databases">
        <authorList>
            <person name="Fracassetti M."/>
        </authorList>
    </citation>
    <scope>NUCLEOTIDE SEQUENCE [LARGE SCALE GENOMIC DNA]</scope>
</reference>
<dbReference type="AlphaFoldDB" id="A0AAV2EYZ6"/>
<sequence>MVIWGLPVPERIRCLIWLAIQGKIATNVLRAQRKGADSPMCLRCTGQPETVLRILRDCAFALFFWSRLVPQQKQHDFFSAPHESWFRINLLSKETTSSGINWPGFFSMACWLLWKNRTTMAFKGPSATLTAPSLLHSIMVKSKLWNDS</sequence>
<dbReference type="InterPro" id="IPR026960">
    <property type="entry name" value="RVT-Znf"/>
</dbReference>
<proteinExistence type="predicted"/>
<organism evidence="2 3">
    <name type="scientific">Linum trigynum</name>
    <dbReference type="NCBI Taxonomy" id="586398"/>
    <lineage>
        <taxon>Eukaryota</taxon>
        <taxon>Viridiplantae</taxon>
        <taxon>Streptophyta</taxon>
        <taxon>Embryophyta</taxon>
        <taxon>Tracheophyta</taxon>
        <taxon>Spermatophyta</taxon>
        <taxon>Magnoliopsida</taxon>
        <taxon>eudicotyledons</taxon>
        <taxon>Gunneridae</taxon>
        <taxon>Pentapetalae</taxon>
        <taxon>rosids</taxon>
        <taxon>fabids</taxon>
        <taxon>Malpighiales</taxon>
        <taxon>Linaceae</taxon>
        <taxon>Linum</taxon>
    </lineage>
</organism>
<name>A0AAV2EYZ6_9ROSI</name>
<dbReference type="EMBL" id="OZ034818">
    <property type="protein sequence ID" value="CAL1391281.1"/>
    <property type="molecule type" value="Genomic_DNA"/>
</dbReference>